<accession>A0A840CZA2</accession>
<protein>
    <submittedName>
        <fullName evidence="1">Uncharacterized protein</fullName>
    </submittedName>
</protein>
<organism evidence="1 2">
    <name type="scientific">Dysgonomonas hofstadii</name>
    <dbReference type="NCBI Taxonomy" id="637886"/>
    <lineage>
        <taxon>Bacteria</taxon>
        <taxon>Pseudomonadati</taxon>
        <taxon>Bacteroidota</taxon>
        <taxon>Bacteroidia</taxon>
        <taxon>Bacteroidales</taxon>
        <taxon>Dysgonomonadaceae</taxon>
        <taxon>Dysgonomonas</taxon>
    </lineage>
</organism>
<sequence>MVMFVHYIYNEIKLFHEIKNCGMLKRLHYLSENKFSDKFITFPLILTFYSNSQFL</sequence>
<comment type="caution">
    <text evidence="1">The sequence shown here is derived from an EMBL/GenBank/DDBJ whole genome shotgun (WGS) entry which is preliminary data.</text>
</comment>
<dbReference type="AlphaFoldDB" id="A0A840CZA2"/>
<gene>
    <name evidence="1" type="ORF">GGR21_003210</name>
</gene>
<reference evidence="1 2" key="1">
    <citation type="submission" date="2020-08" db="EMBL/GenBank/DDBJ databases">
        <title>Genomic Encyclopedia of Type Strains, Phase IV (KMG-IV): sequencing the most valuable type-strain genomes for metagenomic binning, comparative biology and taxonomic classification.</title>
        <authorList>
            <person name="Goeker M."/>
        </authorList>
    </citation>
    <scope>NUCLEOTIDE SEQUENCE [LARGE SCALE GENOMIC DNA]</scope>
    <source>
        <strain evidence="1 2">DSM 104969</strain>
    </source>
</reference>
<dbReference type="EMBL" id="JACIEP010000012">
    <property type="protein sequence ID" value="MBB4037293.1"/>
    <property type="molecule type" value="Genomic_DNA"/>
</dbReference>
<evidence type="ECO:0000313" key="1">
    <source>
        <dbReference type="EMBL" id="MBB4037293.1"/>
    </source>
</evidence>
<evidence type="ECO:0000313" key="2">
    <source>
        <dbReference type="Proteomes" id="UP000555103"/>
    </source>
</evidence>
<proteinExistence type="predicted"/>
<keyword evidence="2" id="KW-1185">Reference proteome</keyword>
<name>A0A840CZA2_9BACT</name>
<dbReference type="Proteomes" id="UP000555103">
    <property type="component" value="Unassembled WGS sequence"/>
</dbReference>